<reference evidence="2" key="2">
    <citation type="submission" date="2021-01" db="EMBL/GenBank/DDBJ databases">
        <title>Pan-genome distribution and transcriptional activeness of fungal secondary metabolism genes in Aspergillus section Fumigati.</title>
        <authorList>
            <person name="Takahashi H."/>
            <person name="Umemura M."/>
            <person name="Ninomiya A."/>
            <person name="Kusuya Y."/>
            <person name="Urayama S."/>
            <person name="Shimizu M."/>
            <person name="Watanabe A."/>
            <person name="Kamei K."/>
            <person name="Yaguchi T."/>
            <person name="Hagiwara D."/>
        </authorList>
    </citation>
    <scope>NUCLEOTIDE SEQUENCE</scope>
    <source>
        <strain evidence="2">IFM 46973</strain>
    </source>
</reference>
<evidence type="ECO:0000313" key="3">
    <source>
        <dbReference type="Proteomes" id="UP000036893"/>
    </source>
</evidence>
<evidence type="ECO:0000313" key="2">
    <source>
        <dbReference type="EMBL" id="GIC93616.1"/>
    </source>
</evidence>
<evidence type="ECO:0000256" key="1">
    <source>
        <dbReference type="SAM" id="MobiDB-lite"/>
    </source>
</evidence>
<gene>
    <name evidence="2" type="ORF">Aud_010104</name>
</gene>
<dbReference type="AlphaFoldDB" id="A0A8E0R2Y7"/>
<proteinExistence type="predicted"/>
<name>A0A8E0R2Y7_9EURO</name>
<sequence>MTVLKFKRGQSDWGYHMEKFLRLENLLSWINDEWDKLIILEDPTPNMIAEIGGKLNIDPQFWADFLVGPSWFGSGKLYIGAGEPRIPYRDDSLLEQLWPLPSAAQELQHASFRFIAHRERKFYGDSNRDLKDRRPLSKMYPIAQEARPGPPGSGQSVRVRSNLTIWRNWKSPQRAEDENQEITDPWIGVIAIQNQSSRVPVSKQGYSYIFRNFLHRPRHHEKINMDILRLTEVWEGRSQREPKYNQSIKDIYCHILKTKFKNKADLDEVTQSPNTLFIDLLRLKLPDFVKYMKRDPSGKGFTHLGKDGVLRTISGDYEVVDARGLDPEQIKNILDVMPFDQAQKEDFYGVDGTKVTSQEALFHPAPGILPTKPSEEEAAERRRLVNQSREAYSQAKRKEYEGAGEGNSPQELP</sequence>
<feature type="region of interest" description="Disordered" evidence="1">
    <location>
        <begin position="363"/>
        <end position="413"/>
    </location>
</feature>
<feature type="compositionally biased region" description="Basic and acidic residues" evidence="1">
    <location>
        <begin position="373"/>
        <end position="383"/>
    </location>
</feature>
<reference evidence="2" key="1">
    <citation type="journal article" date="2015" name="Genome Announc.">
        <title>Draft Genome Sequence of the Pathogenic Filamentous Fungus Aspergillus udagawae Strain IFM 46973T.</title>
        <authorList>
            <person name="Kusuya Y."/>
            <person name="Takahashi-Nakaguchi A."/>
            <person name="Takahashi H."/>
            <person name="Yaguchi T."/>
        </authorList>
    </citation>
    <scope>NUCLEOTIDE SEQUENCE</scope>
    <source>
        <strain evidence="2">IFM 46973</strain>
    </source>
</reference>
<dbReference type="RefSeq" id="XP_043150882.1">
    <property type="nucleotide sequence ID" value="XM_043294947.1"/>
</dbReference>
<protein>
    <submittedName>
        <fullName evidence="2">Uncharacterized protein</fullName>
    </submittedName>
</protein>
<comment type="caution">
    <text evidence="2">The sequence shown here is derived from an EMBL/GenBank/DDBJ whole genome shotgun (WGS) entry which is preliminary data.</text>
</comment>
<accession>A0A8E0R2Y7</accession>
<dbReference type="EMBL" id="BBXM02000008">
    <property type="protein sequence ID" value="GIC93616.1"/>
    <property type="molecule type" value="Genomic_DNA"/>
</dbReference>
<dbReference type="Proteomes" id="UP000036893">
    <property type="component" value="Unassembled WGS sequence"/>
</dbReference>
<organism evidence="2 3">
    <name type="scientific">Aspergillus udagawae</name>
    <dbReference type="NCBI Taxonomy" id="91492"/>
    <lineage>
        <taxon>Eukaryota</taxon>
        <taxon>Fungi</taxon>
        <taxon>Dikarya</taxon>
        <taxon>Ascomycota</taxon>
        <taxon>Pezizomycotina</taxon>
        <taxon>Eurotiomycetes</taxon>
        <taxon>Eurotiomycetidae</taxon>
        <taxon>Eurotiales</taxon>
        <taxon>Aspergillaceae</taxon>
        <taxon>Aspergillus</taxon>
        <taxon>Aspergillus subgen. Fumigati</taxon>
    </lineage>
</organism>
<dbReference type="GeneID" id="66997581"/>